<organism evidence="1 2">
    <name type="scientific">Bacteroides fragilis str. 3998T(B)3</name>
    <dbReference type="NCBI Taxonomy" id="1339316"/>
    <lineage>
        <taxon>Bacteria</taxon>
        <taxon>Pseudomonadati</taxon>
        <taxon>Bacteroidota</taxon>
        <taxon>Bacteroidia</taxon>
        <taxon>Bacteroidales</taxon>
        <taxon>Bacteroidaceae</taxon>
        <taxon>Bacteroides</taxon>
    </lineage>
</organism>
<dbReference type="AlphaFoldDB" id="A0A015U3T9"/>
<dbReference type="Proteomes" id="UP000020773">
    <property type="component" value="Unassembled WGS sequence"/>
</dbReference>
<accession>A0A015U3T9</accession>
<name>A0A015U3T9_BACFG</name>
<reference evidence="1 2" key="1">
    <citation type="submission" date="2014-02" db="EMBL/GenBank/DDBJ databases">
        <authorList>
            <person name="Sears C."/>
            <person name="Carroll K."/>
            <person name="Sack B.R."/>
            <person name="Qadri F."/>
            <person name="Myers L.L."/>
            <person name="Chung G.-T."/>
            <person name="Escheverria P."/>
            <person name="Fraser C.M."/>
            <person name="Sadzewicz L."/>
            <person name="Shefchek K.A."/>
            <person name="Tallon L."/>
            <person name="Das S.P."/>
            <person name="Daugherty S."/>
            <person name="Mongodin E.F."/>
        </authorList>
    </citation>
    <scope>NUCLEOTIDE SEQUENCE [LARGE SCALE GENOMIC DNA]</scope>
    <source>
        <strain evidence="2">3998T(B)3</strain>
    </source>
</reference>
<comment type="caution">
    <text evidence="1">The sequence shown here is derived from an EMBL/GenBank/DDBJ whole genome shotgun (WGS) entry which is preliminary data.</text>
</comment>
<protein>
    <submittedName>
        <fullName evidence="1">Uncharacterized protein</fullName>
    </submittedName>
</protein>
<evidence type="ECO:0000313" key="2">
    <source>
        <dbReference type="Proteomes" id="UP000020773"/>
    </source>
</evidence>
<sequence>MFISSFARLLKNILDVIMAVFQIFSNFTSKKGITLGQNFPFSALSQFS</sequence>
<dbReference type="EMBL" id="JGDB01000248">
    <property type="protein sequence ID" value="EXY89467.1"/>
    <property type="molecule type" value="Genomic_DNA"/>
</dbReference>
<evidence type="ECO:0000313" key="1">
    <source>
        <dbReference type="EMBL" id="EXY89467.1"/>
    </source>
</evidence>
<proteinExistence type="predicted"/>
<gene>
    <name evidence="1" type="ORF">M125_3874</name>
</gene>